<dbReference type="InterPro" id="IPR014710">
    <property type="entry name" value="RmlC-like_jellyroll"/>
</dbReference>
<dbReference type="Proteomes" id="UP001279660">
    <property type="component" value="Unassembled WGS sequence"/>
</dbReference>
<proteinExistence type="predicted"/>
<dbReference type="EMBL" id="JAWXXV010000001">
    <property type="protein sequence ID" value="MDX5986137.1"/>
    <property type="molecule type" value="Genomic_DNA"/>
</dbReference>
<dbReference type="InterPro" id="IPR025979">
    <property type="entry name" value="ChrR-like_cupin_dom"/>
</dbReference>
<organism evidence="3 4">
    <name type="scientific">Sphingomonas echinoides</name>
    <dbReference type="NCBI Taxonomy" id="59803"/>
    <lineage>
        <taxon>Bacteria</taxon>
        <taxon>Pseudomonadati</taxon>
        <taxon>Pseudomonadota</taxon>
        <taxon>Alphaproteobacteria</taxon>
        <taxon>Sphingomonadales</taxon>
        <taxon>Sphingomonadaceae</taxon>
        <taxon>Sphingomonas</taxon>
    </lineage>
</organism>
<dbReference type="InterPro" id="IPR011051">
    <property type="entry name" value="RmlC_Cupin_sf"/>
</dbReference>
<dbReference type="Gene3D" id="2.60.120.10">
    <property type="entry name" value="Jelly Rolls"/>
    <property type="match status" value="1"/>
</dbReference>
<reference evidence="3 4" key="1">
    <citation type="submission" date="2023-11" db="EMBL/GenBank/DDBJ databases">
        <title>MicrobeMod: A computational toolkit for identifying prokaryotic methylation and restriction-modification with nanopore sequencing.</title>
        <authorList>
            <person name="Crits-Christoph A."/>
            <person name="Kang S.C."/>
            <person name="Lee H."/>
            <person name="Ostrov N."/>
        </authorList>
    </citation>
    <scope>NUCLEOTIDE SEQUENCE [LARGE SCALE GENOMIC DNA]</scope>
    <source>
        <strain evidence="3 4">ATCC 14820</strain>
    </source>
</reference>
<name>A0ABU4PSE7_9SPHN</name>
<accession>A0ABU4PSE7</accession>
<evidence type="ECO:0000256" key="1">
    <source>
        <dbReference type="SAM" id="MobiDB-lite"/>
    </source>
</evidence>
<keyword evidence="4" id="KW-1185">Reference proteome</keyword>
<gene>
    <name evidence="3" type="ORF">SIL82_17910</name>
</gene>
<dbReference type="Pfam" id="PF12973">
    <property type="entry name" value="Cupin_7"/>
    <property type="match status" value="1"/>
</dbReference>
<evidence type="ECO:0000313" key="3">
    <source>
        <dbReference type="EMBL" id="MDX5986137.1"/>
    </source>
</evidence>
<feature type="domain" description="ChrR-like cupin" evidence="2">
    <location>
        <begin position="45"/>
        <end position="139"/>
    </location>
</feature>
<comment type="caution">
    <text evidence="3">The sequence shown here is derived from an EMBL/GenBank/DDBJ whole genome shotgun (WGS) entry which is preliminary data.</text>
</comment>
<evidence type="ECO:0000313" key="4">
    <source>
        <dbReference type="Proteomes" id="UP001279660"/>
    </source>
</evidence>
<protein>
    <submittedName>
        <fullName evidence="3">Cupin domain-containing protein</fullName>
    </submittedName>
</protein>
<dbReference type="RefSeq" id="WP_010406702.1">
    <property type="nucleotide sequence ID" value="NZ_JAWXXV010000001.1"/>
</dbReference>
<dbReference type="SUPFAM" id="SSF51182">
    <property type="entry name" value="RmlC-like cupins"/>
    <property type="match status" value="1"/>
</dbReference>
<feature type="region of interest" description="Disordered" evidence="1">
    <location>
        <begin position="1"/>
        <end position="25"/>
    </location>
</feature>
<sequence>MTMVEDAGPESGRSDPSASVDSDGDARWQQIEARIAALVAARPRLTITKDSAVWLSIGPKVLKRQLYVDANAGWESYYLKLEPGAEVPPHPHASVEECLVLSGEIEVDGDIAREGDLHIAFTGHDHGTLTSRDGALLYIRGPLAPLDENTPGDPFDL</sequence>
<evidence type="ECO:0000259" key="2">
    <source>
        <dbReference type="Pfam" id="PF12973"/>
    </source>
</evidence>